<accession>A0ABU1FC48</accession>
<name>A0ABU1FC48_9RHOB</name>
<gene>
    <name evidence="1" type="ORF">RGD00_17835</name>
</gene>
<dbReference type="Proteomes" id="UP001247754">
    <property type="component" value="Unassembled WGS sequence"/>
</dbReference>
<comment type="caution">
    <text evidence="1">The sequence shown here is derived from an EMBL/GenBank/DDBJ whole genome shotgun (WGS) entry which is preliminary data.</text>
</comment>
<dbReference type="Pfam" id="PF04404">
    <property type="entry name" value="ERF"/>
    <property type="match status" value="1"/>
</dbReference>
<dbReference type="EMBL" id="JAVKPH010000027">
    <property type="protein sequence ID" value="MDR5654477.1"/>
    <property type="molecule type" value="Genomic_DNA"/>
</dbReference>
<protein>
    <submittedName>
        <fullName evidence="1">ERF family protein</fullName>
    </submittedName>
</protein>
<keyword evidence="2" id="KW-1185">Reference proteome</keyword>
<dbReference type="InterPro" id="IPR007499">
    <property type="entry name" value="ERF_bacteria_virus"/>
</dbReference>
<sequence>MTKHQTVTIDQDTGEVLEGTAVAVSAPQAPAPANPVDAMLSFIERAATDPSIDLNKFERMLDMKERLDDRAREDRNRDAERQFYADLVAAQSALPVIVKNRKNTFNNTAFADLAAIEDAAMPVIRAHGFSVSAKSIPGAEAGNQRVVFRVAHRLGHVDQFEDDFPLDNQGTGGKASKTNIQAKGSTVTYARRYMLCAYFNIAIADGDGAPQQRQSAAPQIAAPTELTASQVKTLRTLIEQTDTDPKRFLSSAKAESLEDVKPADFPRLEALLKRKLADKQAAQSTAPAEEKPAA</sequence>
<reference evidence="1 2" key="1">
    <citation type="submission" date="2023-09" db="EMBL/GenBank/DDBJ databases">
        <title>Xinfangfangia sedmenti sp. nov., isolated the sedment.</title>
        <authorList>
            <person name="Xu L."/>
        </authorList>
    </citation>
    <scope>NUCLEOTIDE SEQUENCE [LARGE SCALE GENOMIC DNA]</scope>
    <source>
        <strain evidence="1 2">LG-4</strain>
    </source>
</reference>
<dbReference type="RefSeq" id="WP_310458634.1">
    <property type="nucleotide sequence ID" value="NZ_JAVKPH010000027.1"/>
</dbReference>
<evidence type="ECO:0000313" key="2">
    <source>
        <dbReference type="Proteomes" id="UP001247754"/>
    </source>
</evidence>
<proteinExistence type="predicted"/>
<organism evidence="1 2">
    <name type="scientific">Ruixingdingia sedimenti</name>
    <dbReference type="NCBI Taxonomy" id="3073604"/>
    <lineage>
        <taxon>Bacteria</taxon>
        <taxon>Pseudomonadati</taxon>
        <taxon>Pseudomonadota</taxon>
        <taxon>Alphaproteobacteria</taxon>
        <taxon>Rhodobacterales</taxon>
        <taxon>Paracoccaceae</taxon>
        <taxon>Ruixingdingia</taxon>
    </lineage>
</organism>
<evidence type="ECO:0000313" key="1">
    <source>
        <dbReference type="EMBL" id="MDR5654477.1"/>
    </source>
</evidence>